<dbReference type="Proteomes" id="UP000095286">
    <property type="component" value="Unplaced"/>
</dbReference>
<evidence type="ECO:0000313" key="1">
    <source>
        <dbReference type="Proteomes" id="UP000095286"/>
    </source>
</evidence>
<name>A0AC35UGI6_9BILA</name>
<accession>A0AC35UGI6</accession>
<dbReference type="WBParaSite" id="RSKR_0001145650.1">
    <property type="protein sequence ID" value="RSKR_0001145650.1"/>
    <property type="gene ID" value="RSKR_0001145650"/>
</dbReference>
<evidence type="ECO:0000313" key="2">
    <source>
        <dbReference type="WBParaSite" id="RSKR_0001145650.1"/>
    </source>
</evidence>
<protein>
    <submittedName>
        <fullName evidence="2">Uncharacterized protein</fullName>
    </submittedName>
</protein>
<organism evidence="1 2">
    <name type="scientific">Rhabditophanes sp. KR3021</name>
    <dbReference type="NCBI Taxonomy" id="114890"/>
    <lineage>
        <taxon>Eukaryota</taxon>
        <taxon>Metazoa</taxon>
        <taxon>Ecdysozoa</taxon>
        <taxon>Nematoda</taxon>
        <taxon>Chromadorea</taxon>
        <taxon>Rhabditida</taxon>
        <taxon>Tylenchina</taxon>
        <taxon>Panagrolaimomorpha</taxon>
        <taxon>Strongyloidoidea</taxon>
        <taxon>Alloionematidae</taxon>
        <taxon>Rhabditophanes</taxon>
    </lineage>
</organism>
<proteinExistence type="predicted"/>
<sequence>MNEPCLSKILKPPSTPSTLNLRGAISSSTSKLSLSTPASPSIFPEPCSPISANFPAKHGRVMKIRRDATSAIKDEFNHERLLQTSQKVSISLEEFCIDDNITEIRKRAKSLTEPISVLTNNVFLPQPCASSKASTETSTSSIQKQCYSPSTNKIVKSNLPYSPSPSPTPTHSPTRHRILRSCSPKTSFVNKSNSYYDSYSTMSGLKRKRCDTSYSLSSNHNSHDSDSESTSSSISNNSSPSRISTLFPSKKAKLSRNCPSPLTKISSSPSPISHEYSNCSFSNFNGNDISMKDVMDFQNETQSLSNNGTSSRLTFQSNSLTTSLEKFNKECKKLKKPFAQPELVTSHQSFCVEKGNKESAVENDKQTSLDSKLSSHLITNSTDPPFFTSTFTSPHNFHSQTNSIYQVPQE</sequence>
<reference evidence="2" key="1">
    <citation type="submission" date="2016-11" db="UniProtKB">
        <authorList>
            <consortium name="WormBaseParasite"/>
        </authorList>
    </citation>
    <scope>IDENTIFICATION</scope>
    <source>
        <strain evidence="2">KR3021</strain>
    </source>
</reference>